<comment type="caution">
    <text evidence="1">The sequence shown here is derived from an EMBL/GenBank/DDBJ whole genome shotgun (WGS) entry which is preliminary data.</text>
</comment>
<protein>
    <recommendedName>
        <fullName evidence="3">DUF4192 domain-containing protein</fullName>
    </recommendedName>
</protein>
<accession>A0AAE3GJ15</accession>
<evidence type="ECO:0000313" key="2">
    <source>
        <dbReference type="Proteomes" id="UP001206128"/>
    </source>
</evidence>
<dbReference type="Pfam" id="PF13830">
    <property type="entry name" value="DUF4192"/>
    <property type="match status" value="1"/>
</dbReference>
<evidence type="ECO:0000313" key="1">
    <source>
        <dbReference type="EMBL" id="MCP2168390.1"/>
    </source>
</evidence>
<reference evidence="1" key="1">
    <citation type="submission" date="2022-06" db="EMBL/GenBank/DDBJ databases">
        <title>Genomic Encyclopedia of Archaeal and Bacterial Type Strains, Phase II (KMG-II): from individual species to whole genera.</title>
        <authorList>
            <person name="Goeker M."/>
        </authorList>
    </citation>
    <scope>NUCLEOTIDE SEQUENCE</scope>
    <source>
        <strain evidence="1">DSM 43935</strain>
    </source>
</reference>
<dbReference type="EMBL" id="JAMTCK010000013">
    <property type="protein sequence ID" value="MCP2168390.1"/>
    <property type="molecule type" value="Genomic_DNA"/>
</dbReference>
<proteinExistence type="predicted"/>
<sequence>MNAPSKSRIRLRDPGELIAAVPHLLGFHPTDSVVLIATKGGTSATKIAMTLRMDLPGPQHREAIPDQLVLPLHQQRARAAAVLVVGGGQPRSALDLPHRQLVHTLDGLLCAADIAVIHALWVSRIAADAAWHCYDDQHCHGTVPDPGCTVLAATSAAAGLITFGSRAELAAQLAPAAPDVLARRSARLAVAVEAAEAERARAGPTRARRDLVAVREVLARWAHGETALTDDDVVRLAVALTDARVRDACLASCAGDQAEVAERLWTALARATPPPERAEPATLLAFCAYLRGEGSLASVALEQADLAHPGHRLAGLLRAALDTGLPPDRLATLVADAATDAAHLLGPEHPPGPPRAEDNHA</sequence>
<dbReference type="AlphaFoldDB" id="A0AAE3GJ15"/>
<evidence type="ECO:0008006" key="3">
    <source>
        <dbReference type="Google" id="ProtNLM"/>
    </source>
</evidence>
<dbReference type="InterPro" id="IPR025447">
    <property type="entry name" value="DUF4192"/>
</dbReference>
<organism evidence="1 2">
    <name type="scientific">Goodfellowiella coeruleoviolacea</name>
    <dbReference type="NCBI Taxonomy" id="334858"/>
    <lineage>
        <taxon>Bacteria</taxon>
        <taxon>Bacillati</taxon>
        <taxon>Actinomycetota</taxon>
        <taxon>Actinomycetes</taxon>
        <taxon>Pseudonocardiales</taxon>
        <taxon>Pseudonocardiaceae</taxon>
        <taxon>Goodfellowiella</taxon>
    </lineage>
</organism>
<dbReference type="Proteomes" id="UP001206128">
    <property type="component" value="Unassembled WGS sequence"/>
</dbReference>
<gene>
    <name evidence="1" type="ORF">LX83_005268</name>
</gene>
<keyword evidence="2" id="KW-1185">Reference proteome</keyword>
<name>A0AAE3GJ15_9PSEU</name>
<dbReference type="RefSeq" id="WP_253776179.1">
    <property type="nucleotide sequence ID" value="NZ_JAMTCK010000013.1"/>
</dbReference>